<dbReference type="EMBL" id="AP012279">
    <property type="protein sequence ID" value="BAL75042.1"/>
    <property type="molecule type" value="Genomic_DNA"/>
</dbReference>
<protein>
    <submittedName>
        <fullName evidence="2">Dihydrofolate reductase</fullName>
    </submittedName>
</protein>
<dbReference type="Proteomes" id="UP000007886">
    <property type="component" value="Chromosome"/>
</dbReference>
<feature type="domain" description="DHFR" evidence="1">
    <location>
        <begin position="4"/>
        <end position="87"/>
    </location>
</feature>
<dbReference type="GO" id="GO:0046654">
    <property type="term" value="P:tetrahydrofolate biosynthetic process"/>
    <property type="evidence" value="ECO:0007669"/>
    <property type="project" value="InterPro"/>
</dbReference>
<dbReference type="AlphaFoldDB" id="A0AAI8MBI3"/>
<dbReference type="InterPro" id="IPR001796">
    <property type="entry name" value="DHFR_dom"/>
</dbReference>
<proteinExistence type="predicted"/>
<evidence type="ECO:0000313" key="2">
    <source>
        <dbReference type="EMBL" id="BAL75042.1"/>
    </source>
</evidence>
<dbReference type="KEGG" id="brs:S23_18280"/>
<evidence type="ECO:0000313" key="3">
    <source>
        <dbReference type="Proteomes" id="UP000007886"/>
    </source>
</evidence>
<reference evidence="2 3" key="1">
    <citation type="journal article" date="2012" name="Microbes Environ.">
        <title>Complete genome sequence of Bradyrhizobium sp. S23321: insights into symbiosis evolution in soil oligotrophs.</title>
        <authorList>
            <person name="Okubo T."/>
            <person name="Tsukui T."/>
            <person name="Maita H."/>
            <person name="Okamoto S."/>
            <person name="Oshima K."/>
            <person name="Fujisawa T."/>
            <person name="Saito A."/>
            <person name="Futamata H."/>
            <person name="Hattori R."/>
            <person name="Shimomura Y."/>
            <person name="Haruta S."/>
            <person name="Morimoto S."/>
            <person name="Wang Y."/>
            <person name="Sakai Y."/>
            <person name="Hattori M."/>
            <person name="Aizawa S."/>
            <person name="Nagashima K.V.P."/>
            <person name="Masuda S."/>
            <person name="Hattori T."/>
            <person name="Yamashita A."/>
            <person name="Bao Z."/>
            <person name="Hayatsu M."/>
            <person name="Kajiya-Kanegae H."/>
            <person name="Yoshinaga I."/>
            <person name="Sakamoto K."/>
            <person name="Toyota K."/>
            <person name="Nakao M."/>
            <person name="Kohara M."/>
            <person name="Anda M."/>
            <person name="Niwa R."/>
            <person name="Jung-Hwan P."/>
            <person name="Sameshima-Saito R."/>
            <person name="Tokuda S."/>
            <person name="Yamamoto S."/>
            <person name="Yamamoto S."/>
            <person name="Yokoyama T."/>
            <person name="Akutsu T."/>
            <person name="Nakamura Y."/>
            <person name="Nakahira-Yanaka Y."/>
            <person name="Takada Hoshino Y."/>
            <person name="Hirakawa H."/>
            <person name="Mitsui H."/>
            <person name="Terasawa K."/>
            <person name="Itakura M."/>
            <person name="Sato S."/>
            <person name="Ikeda-Ohtsubo W."/>
            <person name="Sakakura N."/>
            <person name="Kaminuma E."/>
            <person name="Minamisawa K."/>
        </authorList>
    </citation>
    <scope>NUCLEOTIDE SEQUENCE [LARGE SCALE GENOMIC DNA]</scope>
    <source>
        <strain evidence="2 3">S23321</strain>
    </source>
</reference>
<organism evidence="2 3">
    <name type="scientific">Bradyrhizobium cosmicum</name>
    <dbReference type="NCBI Taxonomy" id="1404864"/>
    <lineage>
        <taxon>Bacteria</taxon>
        <taxon>Pseudomonadati</taxon>
        <taxon>Pseudomonadota</taxon>
        <taxon>Alphaproteobacteria</taxon>
        <taxon>Hyphomicrobiales</taxon>
        <taxon>Nitrobacteraceae</taxon>
        <taxon>Bradyrhizobium</taxon>
    </lineage>
</organism>
<evidence type="ECO:0000259" key="1">
    <source>
        <dbReference type="Pfam" id="PF00186"/>
    </source>
</evidence>
<dbReference type="Pfam" id="PF00186">
    <property type="entry name" value="DHFR_1"/>
    <property type="match status" value="1"/>
</dbReference>
<accession>A0AAI8MBI3</accession>
<dbReference type="Gene3D" id="3.40.430.10">
    <property type="entry name" value="Dihydrofolate Reductase, subunit A"/>
    <property type="match status" value="1"/>
</dbReference>
<name>A0AAI8MBI3_9BRAD</name>
<sequence>MYLADILSLAAERKEFFVIGGEQMYQLFSNLGNRVHLTEVFAPLPREAGDAHFDREFDRRKWKVLFEEDVPSGPNDEYASRYTVYDRKTKTVRYIELEDYFTSGSDKRRWISDQYIKIRNSVAQGSLPEPEYQYRMFEEQDPAGN</sequence>
<keyword evidence="3" id="KW-1185">Reference proteome</keyword>
<dbReference type="InterPro" id="IPR024072">
    <property type="entry name" value="DHFR-like_dom_sf"/>
</dbReference>
<gene>
    <name evidence="2" type="ORF">S23_18280</name>
</gene>
<dbReference type="GO" id="GO:0004146">
    <property type="term" value="F:dihydrofolate reductase activity"/>
    <property type="evidence" value="ECO:0007669"/>
    <property type="project" value="InterPro"/>
</dbReference>
<dbReference type="SUPFAM" id="SSF53597">
    <property type="entry name" value="Dihydrofolate reductase-like"/>
    <property type="match status" value="1"/>
</dbReference>